<reference evidence="1 2" key="1">
    <citation type="submission" date="2019-07" db="EMBL/GenBank/DDBJ databases">
        <title>Whole genome shotgun sequence of Halobacillus faecis NBRC 103569.</title>
        <authorList>
            <person name="Hosoyama A."/>
            <person name="Uohara A."/>
            <person name="Ohji S."/>
            <person name="Ichikawa N."/>
        </authorList>
    </citation>
    <scope>NUCLEOTIDE SEQUENCE [LARGE SCALE GENOMIC DNA]</scope>
    <source>
        <strain evidence="1 2">NBRC 103569</strain>
    </source>
</reference>
<dbReference type="AlphaFoldDB" id="A0A511WUM2"/>
<sequence length="90" mass="10179">MLPGPTPSGFLVVISKALAVNFPLPPPISLFKVRTVFIALWITSLKNANRTMANIIEKNKNLVCFKYNSLIKKVIEVIRKIPINDRVEFK</sequence>
<organism evidence="1 2">
    <name type="scientific">Halobacillus faecis</name>
    <dbReference type="NCBI Taxonomy" id="360184"/>
    <lineage>
        <taxon>Bacteria</taxon>
        <taxon>Bacillati</taxon>
        <taxon>Bacillota</taxon>
        <taxon>Bacilli</taxon>
        <taxon>Bacillales</taxon>
        <taxon>Bacillaceae</taxon>
        <taxon>Halobacillus</taxon>
    </lineage>
</organism>
<evidence type="ECO:0000313" key="2">
    <source>
        <dbReference type="Proteomes" id="UP000321886"/>
    </source>
</evidence>
<proteinExistence type="predicted"/>
<gene>
    <name evidence="1" type="ORF">HFA01_28790</name>
</gene>
<keyword evidence="2" id="KW-1185">Reference proteome</keyword>
<dbReference type="EMBL" id="BJYD01000026">
    <property type="protein sequence ID" value="GEN54617.1"/>
    <property type="molecule type" value="Genomic_DNA"/>
</dbReference>
<comment type="caution">
    <text evidence="1">The sequence shown here is derived from an EMBL/GenBank/DDBJ whole genome shotgun (WGS) entry which is preliminary data.</text>
</comment>
<accession>A0A511WUM2</accession>
<dbReference type="Proteomes" id="UP000321886">
    <property type="component" value="Unassembled WGS sequence"/>
</dbReference>
<evidence type="ECO:0000313" key="1">
    <source>
        <dbReference type="EMBL" id="GEN54617.1"/>
    </source>
</evidence>
<protein>
    <submittedName>
        <fullName evidence="1">Uncharacterized protein</fullName>
    </submittedName>
</protein>
<name>A0A511WUM2_9BACI</name>